<dbReference type="STRING" id="1798407.A3A16_02660"/>
<dbReference type="GO" id="GO:0008967">
    <property type="term" value="F:phosphoglycolate phosphatase activity"/>
    <property type="evidence" value="ECO:0007669"/>
    <property type="project" value="TreeGrafter"/>
</dbReference>
<dbReference type="InterPro" id="IPR036412">
    <property type="entry name" value="HAD-like_sf"/>
</dbReference>
<dbReference type="SUPFAM" id="SSF56784">
    <property type="entry name" value="HAD-like"/>
    <property type="match status" value="1"/>
</dbReference>
<dbReference type="Proteomes" id="UP000177942">
    <property type="component" value="Unassembled WGS sequence"/>
</dbReference>
<evidence type="ECO:0000313" key="1">
    <source>
        <dbReference type="EMBL" id="OGY65325.1"/>
    </source>
</evidence>
<organism evidence="1 2">
    <name type="scientific">Candidatus Harrisonbacteria bacterium RIFCSPLOWO2_01_FULL_44_18</name>
    <dbReference type="NCBI Taxonomy" id="1798407"/>
    <lineage>
        <taxon>Bacteria</taxon>
        <taxon>Candidatus Harrisoniibacteriota</taxon>
    </lineage>
</organism>
<dbReference type="Gene3D" id="1.10.150.240">
    <property type="entry name" value="Putative phosphatase, domain 2"/>
    <property type="match status" value="1"/>
</dbReference>
<dbReference type="Pfam" id="PF13419">
    <property type="entry name" value="HAD_2"/>
    <property type="match status" value="1"/>
</dbReference>
<dbReference type="GO" id="GO:0006281">
    <property type="term" value="P:DNA repair"/>
    <property type="evidence" value="ECO:0007669"/>
    <property type="project" value="TreeGrafter"/>
</dbReference>
<dbReference type="SFLD" id="SFLDG01129">
    <property type="entry name" value="C1.5:_HAD__Beta-PGM__Phosphata"/>
    <property type="match status" value="1"/>
</dbReference>
<protein>
    <recommendedName>
        <fullName evidence="3">HAD family hydrolase</fullName>
    </recommendedName>
</protein>
<proteinExistence type="predicted"/>
<dbReference type="InterPro" id="IPR023214">
    <property type="entry name" value="HAD_sf"/>
</dbReference>
<evidence type="ECO:0000313" key="2">
    <source>
        <dbReference type="Proteomes" id="UP000177942"/>
    </source>
</evidence>
<sequence length="212" mass="23685">MIKVITFDFDGVIVDSNHLKREAWFKLFPKKEKVSDALINNVLNRNLATRFEALRAIFTELGRSNGKIEGLVGEYAERYNGIVQGGIIELGLMPGVKEALVDLARHCALYLNSATPSDALSETVENLDLDRFFKGVFSVPPSKVSNLKKIMEIEGVKKREVVFVGDGESDYEAARACGISFVGIKNNFNNWDNTRFPLVLNIRTINEAIKCL</sequence>
<dbReference type="InterPro" id="IPR041492">
    <property type="entry name" value="HAD_2"/>
</dbReference>
<dbReference type="PANTHER" id="PTHR43434">
    <property type="entry name" value="PHOSPHOGLYCOLATE PHOSPHATASE"/>
    <property type="match status" value="1"/>
</dbReference>
<gene>
    <name evidence="1" type="ORF">A3A16_02660</name>
</gene>
<dbReference type="GO" id="GO:0005829">
    <property type="term" value="C:cytosol"/>
    <property type="evidence" value="ECO:0007669"/>
    <property type="project" value="TreeGrafter"/>
</dbReference>
<name>A0A1G1ZLD4_9BACT</name>
<dbReference type="SFLD" id="SFLDS00003">
    <property type="entry name" value="Haloacid_Dehalogenase"/>
    <property type="match status" value="1"/>
</dbReference>
<dbReference type="EMBL" id="MHJJ01000011">
    <property type="protein sequence ID" value="OGY65325.1"/>
    <property type="molecule type" value="Genomic_DNA"/>
</dbReference>
<dbReference type="InterPro" id="IPR023198">
    <property type="entry name" value="PGP-like_dom2"/>
</dbReference>
<dbReference type="InterPro" id="IPR050155">
    <property type="entry name" value="HAD-like_hydrolase_sf"/>
</dbReference>
<reference evidence="1 2" key="1">
    <citation type="journal article" date="2016" name="Nat. Commun.">
        <title>Thousands of microbial genomes shed light on interconnected biogeochemical processes in an aquifer system.</title>
        <authorList>
            <person name="Anantharaman K."/>
            <person name="Brown C.T."/>
            <person name="Hug L.A."/>
            <person name="Sharon I."/>
            <person name="Castelle C.J."/>
            <person name="Probst A.J."/>
            <person name="Thomas B.C."/>
            <person name="Singh A."/>
            <person name="Wilkins M.J."/>
            <person name="Karaoz U."/>
            <person name="Brodie E.L."/>
            <person name="Williams K.H."/>
            <person name="Hubbard S.S."/>
            <person name="Banfield J.F."/>
        </authorList>
    </citation>
    <scope>NUCLEOTIDE SEQUENCE [LARGE SCALE GENOMIC DNA]</scope>
</reference>
<dbReference type="AlphaFoldDB" id="A0A1G1ZLD4"/>
<comment type="caution">
    <text evidence="1">The sequence shown here is derived from an EMBL/GenBank/DDBJ whole genome shotgun (WGS) entry which is preliminary data.</text>
</comment>
<dbReference type="CDD" id="cd01427">
    <property type="entry name" value="HAD_like"/>
    <property type="match status" value="1"/>
</dbReference>
<dbReference type="PANTHER" id="PTHR43434:SF1">
    <property type="entry name" value="PHOSPHOGLYCOLATE PHOSPHATASE"/>
    <property type="match status" value="1"/>
</dbReference>
<accession>A0A1G1ZLD4</accession>
<evidence type="ECO:0008006" key="3">
    <source>
        <dbReference type="Google" id="ProtNLM"/>
    </source>
</evidence>
<dbReference type="Gene3D" id="3.40.50.1000">
    <property type="entry name" value="HAD superfamily/HAD-like"/>
    <property type="match status" value="1"/>
</dbReference>